<dbReference type="OrthoDB" id="3462393at2"/>
<evidence type="ECO:0000313" key="1">
    <source>
        <dbReference type="EMBL" id="SDQ52917.1"/>
    </source>
</evidence>
<name>A0A1H1BLV1_9MICO</name>
<dbReference type="Pfam" id="PF13413">
    <property type="entry name" value="HTH_25"/>
    <property type="match status" value="1"/>
</dbReference>
<proteinExistence type="predicted"/>
<sequence>MTLSLSGGDLRNQREQAGLDVREVADLTGLPAAFIELLESGKHSAPTYAYRVKKAIATFATEGDASVDQKRGHDDPSPES</sequence>
<dbReference type="RefSeq" id="WP_010156518.1">
    <property type="nucleotide sequence ID" value="NZ_FNKB01000002.1"/>
</dbReference>
<dbReference type="CDD" id="cd00093">
    <property type="entry name" value="HTH_XRE"/>
    <property type="match status" value="1"/>
</dbReference>
<dbReference type="GO" id="GO:0003677">
    <property type="term" value="F:DNA binding"/>
    <property type="evidence" value="ECO:0007669"/>
    <property type="project" value="InterPro"/>
</dbReference>
<dbReference type="SUPFAM" id="SSF47413">
    <property type="entry name" value="lambda repressor-like DNA-binding domains"/>
    <property type="match status" value="1"/>
</dbReference>
<evidence type="ECO:0000313" key="2">
    <source>
        <dbReference type="Proteomes" id="UP000182690"/>
    </source>
</evidence>
<accession>A0A1H1BLV1</accession>
<dbReference type="Gene3D" id="1.10.260.40">
    <property type="entry name" value="lambda repressor-like DNA-binding domains"/>
    <property type="match status" value="1"/>
</dbReference>
<reference evidence="1 2" key="1">
    <citation type="submission" date="2016-10" db="EMBL/GenBank/DDBJ databases">
        <authorList>
            <person name="de Groot N.N."/>
        </authorList>
    </citation>
    <scope>NUCLEOTIDE SEQUENCE [LARGE SCALE GENOMIC DNA]</scope>
    <source>
        <strain evidence="1 2">DSM 22788</strain>
    </source>
</reference>
<dbReference type="InterPro" id="IPR001387">
    <property type="entry name" value="Cro/C1-type_HTH"/>
</dbReference>
<dbReference type="InterPro" id="IPR010982">
    <property type="entry name" value="Lambda_DNA-bd_dom_sf"/>
</dbReference>
<protein>
    <submittedName>
        <fullName evidence="1">Helix-turn-helix domain-containing protein</fullName>
    </submittedName>
</protein>
<dbReference type="STRING" id="1079994.SAMN04488565_2909"/>
<gene>
    <name evidence="1" type="ORF">SAMN04488565_2909</name>
</gene>
<dbReference type="AlphaFoldDB" id="A0A1H1BLV1"/>
<dbReference type="EMBL" id="FNKB01000002">
    <property type="protein sequence ID" value="SDQ52917.1"/>
    <property type="molecule type" value="Genomic_DNA"/>
</dbReference>
<organism evidence="1 2">
    <name type="scientific">Leucobacter chromiiresistens</name>
    <dbReference type="NCBI Taxonomy" id="1079994"/>
    <lineage>
        <taxon>Bacteria</taxon>
        <taxon>Bacillati</taxon>
        <taxon>Actinomycetota</taxon>
        <taxon>Actinomycetes</taxon>
        <taxon>Micrococcales</taxon>
        <taxon>Microbacteriaceae</taxon>
        <taxon>Leucobacter</taxon>
    </lineage>
</organism>
<dbReference type="Proteomes" id="UP000182690">
    <property type="component" value="Unassembled WGS sequence"/>
</dbReference>